<dbReference type="SUPFAM" id="SSF48726">
    <property type="entry name" value="Immunoglobulin"/>
    <property type="match status" value="8"/>
</dbReference>
<protein>
    <recommendedName>
        <fullName evidence="3">Immunoglobulin domain-containing protein</fullName>
    </recommendedName>
</protein>
<dbReference type="Ensembl" id="ENSCCRT00015018157.1">
    <property type="protein sequence ID" value="ENSCCRP00015017533.1"/>
    <property type="gene ID" value="ENSCCRG00015007662.1"/>
</dbReference>
<evidence type="ECO:0000259" key="3">
    <source>
        <dbReference type="SMART" id="SM00409"/>
    </source>
</evidence>
<dbReference type="InterPro" id="IPR013106">
    <property type="entry name" value="Ig_V-set"/>
</dbReference>
<feature type="domain" description="Immunoglobulin" evidence="3">
    <location>
        <begin position="25"/>
        <end position="123"/>
    </location>
</feature>
<name>A0A8C1T6R5_CYPCA</name>
<feature type="domain" description="Immunoglobulin" evidence="3">
    <location>
        <begin position="136"/>
        <end position="237"/>
    </location>
</feature>
<feature type="domain" description="Immunoglobulin" evidence="3">
    <location>
        <begin position="378"/>
        <end position="479"/>
    </location>
</feature>
<dbReference type="InterPro" id="IPR013783">
    <property type="entry name" value="Ig-like_fold"/>
</dbReference>
<feature type="domain" description="Immunoglobulin" evidence="3">
    <location>
        <begin position="790"/>
        <end position="891"/>
    </location>
</feature>
<dbReference type="InterPro" id="IPR003599">
    <property type="entry name" value="Ig_sub"/>
</dbReference>
<accession>A0A8C1T6R5</accession>
<feature type="domain" description="Immunoglobulin" evidence="3">
    <location>
        <begin position="588"/>
        <end position="687"/>
    </location>
</feature>
<dbReference type="Gene3D" id="2.60.40.10">
    <property type="entry name" value="Immunoglobulins"/>
    <property type="match status" value="8"/>
</dbReference>
<feature type="chain" id="PRO_5034522347" description="Immunoglobulin domain-containing protein" evidence="2">
    <location>
        <begin position="20"/>
        <end position="944"/>
    </location>
</feature>
<keyword evidence="1" id="KW-0472">Membrane</keyword>
<dbReference type="Pfam" id="PF07686">
    <property type="entry name" value="V-set"/>
    <property type="match status" value="5"/>
</dbReference>
<reference evidence="4" key="1">
    <citation type="submission" date="2025-08" db="UniProtKB">
        <authorList>
            <consortium name="Ensembl"/>
        </authorList>
    </citation>
    <scope>IDENTIFICATION</scope>
</reference>
<keyword evidence="1" id="KW-0812">Transmembrane</keyword>
<evidence type="ECO:0000256" key="1">
    <source>
        <dbReference type="SAM" id="Phobius"/>
    </source>
</evidence>
<dbReference type="InterPro" id="IPR036179">
    <property type="entry name" value="Ig-like_dom_sf"/>
</dbReference>
<feature type="domain" description="Immunoglobulin" evidence="3">
    <location>
        <begin position="688"/>
        <end position="789"/>
    </location>
</feature>
<feature type="signal peptide" evidence="2">
    <location>
        <begin position="1"/>
        <end position="19"/>
    </location>
</feature>
<feature type="domain" description="Immunoglobulin" evidence="3">
    <location>
        <begin position="480"/>
        <end position="585"/>
    </location>
</feature>
<sequence>MKEIFKIFQFLLLMYGVFGADEDEVKSVSVMEGDSVTLNPDLTHIQGFNQILWRFGSQGSTIASIVGKVISYEEEEIFRDRLELDQTGSLTIKNMRTKHSGRYKAEINHSTGTLLTIFIVTVYVSPDVIDAAKGEMKLMSVMEGGTVTLDVPQLTGDELIVWRFGDEEKLIAKHDLEAKSPPLYDDTAERFRDRLKLNDQTGSLTITNTRTTDSGVYKVKISSNKQTLYKRFTVTVSERGLSGGAVAGIVVGVLLLAAAAAGVMYFYLRLRTTNLPNQTWSVLTEDCVIINPDTKIQRGDEIQWLFEDTIIAEIKEENREKTPHKGPDERFKNRLYLDETTGSLTIRNIKTEDKGLYTLKIRRGREILHKRFIVFVRERMRPVMEGDPTTLHPETEIQKGDEIQWLFGDKERTVLAEIKNTEVTKYDGTDKRFRDGLQLDKEAFTLTITNTTAAHNGYYTLKITRGRDKIYKRFHVYVKERRITVLEGKSVTLNPARKINNDDVIEWLFGDEEQQTLIAEINGKAGEIFIYDDDADERFRDRLELDKTTGSLTINNTRTEHSGVYKLEIRSSSGDSEQTFTVIVREKVEEKLLKRGDSVTLKPDTKIQRDDQILWMFGDQDKLIAQIRGGTVDDDVNERFRGRLKLDKMTGSLTITDIEAEHSGLYKLQIISSSRGILCKKFKVSIKQRNEEVTAGDPVHLNTALNEIQRDDEIQWRFGKENSLIAEIKGGTGVTHDVPDERFRDRLELDEKTGDLIIKNSTAEHAGRYKLKIRSSKGNTYRTYTVTIKVRFVEVAAGESVRLNTALTEIQRGDEIQWRFGKENSLIAEIKEGTGVTHDVPDERFRDRLELDEKTGDLTIKNSTTKHAGYYKLKISSRKGNTTWKYSVNIRGAAVTKEARTESSMKEKTGKNLLFALNFFKFTTLSCSDVCDSASFRFQTNDCK</sequence>
<feature type="transmembrane region" description="Helical" evidence="1">
    <location>
        <begin position="245"/>
        <end position="268"/>
    </location>
</feature>
<evidence type="ECO:0000313" key="4">
    <source>
        <dbReference type="Ensembl" id="ENSCCRP00015017533.1"/>
    </source>
</evidence>
<dbReference type="SMART" id="SM00409">
    <property type="entry name" value="IG"/>
    <property type="match status" value="8"/>
</dbReference>
<dbReference type="Proteomes" id="UP000694700">
    <property type="component" value="Unplaced"/>
</dbReference>
<dbReference type="PANTHER" id="PTHR21063:SF4">
    <property type="entry name" value="CD48 ANTIGEN-RELATED"/>
    <property type="match status" value="1"/>
</dbReference>
<organism evidence="4 5">
    <name type="scientific">Cyprinus carpio</name>
    <name type="common">Common carp</name>
    <dbReference type="NCBI Taxonomy" id="7962"/>
    <lineage>
        <taxon>Eukaryota</taxon>
        <taxon>Metazoa</taxon>
        <taxon>Chordata</taxon>
        <taxon>Craniata</taxon>
        <taxon>Vertebrata</taxon>
        <taxon>Euteleostomi</taxon>
        <taxon>Actinopterygii</taxon>
        <taxon>Neopterygii</taxon>
        <taxon>Teleostei</taxon>
        <taxon>Ostariophysi</taxon>
        <taxon>Cypriniformes</taxon>
        <taxon>Cyprinidae</taxon>
        <taxon>Cyprininae</taxon>
        <taxon>Cyprinus</taxon>
    </lineage>
</organism>
<evidence type="ECO:0000256" key="2">
    <source>
        <dbReference type="SAM" id="SignalP"/>
    </source>
</evidence>
<keyword evidence="2" id="KW-0732">Signal</keyword>
<proteinExistence type="predicted"/>
<keyword evidence="1" id="KW-1133">Transmembrane helix</keyword>
<evidence type="ECO:0000313" key="5">
    <source>
        <dbReference type="Proteomes" id="UP000694700"/>
    </source>
</evidence>
<feature type="domain" description="Immunoglobulin" evidence="3">
    <location>
        <begin position="277"/>
        <end position="377"/>
    </location>
</feature>
<dbReference type="AlphaFoldDB" id="A0A8C1T6R5"/>
<dbReference type="PANTHER" id="PTHR21063">
    <property type="entry name" value="LFA-3"/>
    <property type="match status" value="1"/>
</dbReference>